<dbReference type="InterPro" id="IPR001356">
    <property type="entry name" value="HD"/>
</dbReference>
<gene>
    <name evidence="4" type="ORF">B9J08_005589</name>
</gene>
<dbReference type="InterPro" id="IPR009057">
    <property type="entry name" value="Homeodomain-like_sf"/>
</dbReference>
<evidence type="ECO:0000313" key="4">
    <source>
        <dbReference type="EMBL" id="TQR88727.1"/>
    </source>
</evidence>
<dbReference type="SMART" id="SM00389">
    <property type="entry name" value="HOX"/>
    <property type="match status" value="1"/>
</dbReference>
<dbReference type="SUPFAM" id="SSF46689">
    <property type="entry name" value="Homeodomain-like"/>
    <property type="match status" value="1"/>
</dbReference>
<organism evidence="4">
    <name type="scientific">Candidozyma auris</name>
    <name type="common">Yeast</name>
    <name type="synonym">Candida auris</name>
    <dbReference type="NCBI Taxonomy" id="498019"/>
    <lineage>
        <taxon>Eukaryota</taxon>
        <taxon>Fungi</taxon>
        <taxon>Dikarya</taxon>
        <taxon>Ascomycota</taxon>
        <taxon>Saccharomycotina</taxon>
        <taxon>Pichiomycetes</taxon>
        <taxon>Metschnikowiaceae</taxon>
        <taxon>Candidozyma</taxon>
    </lineage>
</organism>
<dbReference type="Pfam" id="PF00046">
    <property type="entry name" value="Homeodomain"/>
    <property type="match status" value="1"/>
</dbReference>
<evidence type="ECO:0000256" key="2">
    <source>
        <dbReference type="RuleBase" id="RU000682"/>
    </source>
</evidence>
<dbReference type="EMBL" id="PEKT02000003">
    <property type="protein sequence ID" value="TQR88727.1"/>
    <property type="molecule type" value="Genomic_DNA"/>
</dbReference>
<evidence type="ECO:0000259" key="3">
    <source>
        <dbReference type="PROSITE" id="PS50071"/>
    </source>
</evidence>
<feature type="DNA-binding region" description="Homeobox" evidence="1">
    <location>
        <begin position="45"/>
        <end position="94"/>
    </location>
</feature>
<dbReference type="GO" id="GO:0003677">
    <property type="term" value="F:DNA binding"/>
    <property type="evidence" value="ECO:0007669"/>
    <property type="project" value="UniProtKB-UniRule"/>
</dbReference>
<dbReference type="Gene3D" id="1.10.10.60">
    <property type="entry name" value="Homeodomain-like"/>
    <property type="match status" value="1"/>
</dbReference>
<reference evidence="4" key="1">
    <citation type="journal article" date="2017" name="Clin. Infect. Dis.">
        <title>Simultaneous emergence of multidrug-resistant Candida auris on 3 continents confirmed by whole-genome sequencing and epidemiological analyses.</title>
        <authorList>
            <person name="Lockhart S.R."/>
            <person name="Etienne K.A."/>
            <person name="Vallabhaneni S."/>
            <person name="Farooqi J."/>
            <person name="Chowdhary A."/>
            <person name="Govender N.P."/>
            <person name="Colombo A.L."/>
            <person name="Calvo B."/>
            <person name="Cuomo C.A."/>
            <person name="Desjardins C.A."/>
            <person name="Berkow E.L."/>
            <person name="Castanheira M."/>
            <person name="Magobo R.E."/>
            <person name="Jabeen K."/>
            <person name="Asghar R.J."/>
            <person name="Meis J.F."/>
            <person name="Jackson B."/>
            <person name="Chiller T."/>
            <person name="Litvintseva A.P."/>
        </authorList>
    </citation>
    <scope>NUCLEOTIDE SEQUENCE [LARGE SCALE GENOMIC DNA]</scope>
    <source>
        <strain evidence="4">B8441</strain>
    </source>
</reference>
<name>A0A544W941_CANAR</name>
<feature type="domain" description="Homeobox" evidence="3">
    <location>
        <begin position="43"/>
        <end position="93"/>
    </location>
</feature>
<protein>
    <submittedName>
        <fullName evidence="4">Mating type MTLa1</fullName>
    </submittedName>
</protein>
<reference evidence="4" key="2">
    <citation type="submission" date="2017-11" db="EMBL/GenBank/DDBJ databases">
        <title>Candida auris genome assembly and annotation.</title>
        <authorList>
            <person name="Munoz J.F."/>
            <person name="Gade L.G."/>
            <person name="Chow N.A."/>
            <person name="Litvintseva A.P."/>
            <person name="Loparev V.N."/>
            <person name="Cuomo C.A."/>
        </authorList>
    </citation>
    <scope>NUCLEOTIDE SEQUENCE</scope>
    <source>
        <strain evidence="4">B8441</strain>
    </source>
</reference>
<dbReference type="VEuPathDB" id="FungiDB:CJJ07_005605"/>
<sequence length="99" mass="11640">MFHKAIEQVYLWKKVTKNFENEESSLTLTSLCEATSVTKNENASCKRRRSHLTMGIKEYLEQVFKKKPHPTRSEYEVIARSCNLSSRQVRVWVCENCLI</sequence>
<accession>A0A544W941</accession>
<comment type="subcellular location">
    <subcellularLocation>
        <location evidence="1 2">Nucleus</location>
    </subcellularLocation>
</comment>
<dbReference type="CDD" id="cd00086">
    <property type="entry name" value="homeodomain"/>
    <property type="match status" value="1"/>
</dbReference>
<comment type="caution">
    <text evidence="4">The sequence shown here is derived from an EMBL/GenBank/DDBJ whole genome shotgun (WGS) entry which is preliminary data.</text>
</comment>
<keyword evidence="1 2" id="KW-0238">DNA-binding</keyword>
<keyword evidence="1 2" id="KW-0539">Nucleus</keyword>
<keyword evidence="1 2" id="KW-0371">Homeobox</keyword>
<dbReference type="AlphaFoldDB" id="A0A544W941"/>
<proteinExistence type="predicted"/>
<evidence type="ECO:0000256" key="1">
    <source>
        <dbReference type="PROSITE-ProRule" id="PRU00108"/>
    </source>
</evidence>
<dbReference type="PROSITE" id="PS50071">
    <property type="entry name" value="HOMEOBOX_2"/>
    <property type="match status" value="1"/>
</dbReference>
<dbReference type="GO" id="GO:0005634">
    <property type="term" value="C:nucleus"/>
    <property type="evidence" value="ECO:0007669"/>
    <property type="project" value="UniProtKB-SubCell"/>
</dbReference>